<reference evidence="2 3" key="1">
    <citation type="submission" date="2011-03" db="EMBL/GenBank/DDBJ databases">
        <authorList>
            <person name="Weinstock G."/>
            <person name="Sodergren E."/>
            <person name="Clifton S."/>
            <person name="Fulton L."/>
            <person name="Fulton B."/>
            <person name="Courtney L."/>
            <person name="Fronick C."/>
            <person name="Harrison M."/>
            <person name="Strong C."/>
            <person name="Farmer C."/>
            <person name="Delahaunty K."/>
            <person name="Markovic C."/>
            <person name="Hall O."/>
            <person name="Minx P."/>
            <person name="Tomlinson C."/>
            <person name="Mitreva M."/>
            <person name="Hou S."/>
            <person name="Chen J."/>
            <person name="Wollam A."/>
            <person name="Pepin K.H."/>
            <person name="Johnson M."/>
            <person name="Bhonagiri V."/>
            <person name="Zhang X."/>
            <person name="Suruliraj S."/>
            <person name="Warren W."/>
            <person name="Chinwalla A."/>
            <person name="Mardis E.R."/>
            <person name="Wilson R.K."/>
        </authorList>
    </citation>
    <scope>NUCLEOTIDE SEQUENCE [LARGE SCALE GENOMIC DNA]</scope>
    <source>
        <strain evidence="2 3">YIT 11840</strain>
    </source>
</reference>
<dbReference type="eggNOG" id="ENOG5033AAA">
    <property type="taxonomic scope" value="Bacteria"/>
</dbReference>
<evidence type="ECO:0000313" key="2">
    <source>
        <dbReference type="EMBL" id="EHG98212.1"/>
    </source>
</evidence>
<proteinExistence type="predicted"/>
<sequence length="77" mass="8853">TNKKMIDFIGYAASFFVVLSFIIKDNLLYIRLTNLVGCILFVIYGYCIMSIPVILPNAFLIIVQIVYIWKSTQKAQK</sequence>
<organism evidence="2 3">
    <name type="scientific">Paraprevotella clara YIT 11840</name>
    <dbReference type="NCBI Taxonomy" id="762968"/>
    <lineage>
        <taxon>Bacteria</taxon>
        <taxon>Pseudomonadati</taxon>
        <taxon>Bacteroidota</taxon>
        <taxon>Bacteroidia</taxon>
        <taxon>Bacteroidales</taxon>
        <taxon>Prevotellaceae</taxon>
        <taxon>Paraprevotella</taxon>
    </lineage>
</organism>
<dbReference type="HOGENOM" id="CLU_2627781_0_0_10"/>
<comment type="caution">
    <text evidence="2">The sequence shown here is derived from an EMBL/GenBank/DDBJ whole genome shotgun (WGS) entry which is preliminary data.</text>
</comment>
<dbReference type="AlphaFoldDB" id="G5SX23"/>
<gene>
    <name evidence="2" type="ORF">HMPREF9441_03951</name>
</gene>
<feature type="non-terminal residue" evidence="2">
    <location>
        <position position="1"/>
    </location>
</feature>
<protein>
    <recommendedName>
        <fullName evidence="4">Uroporphyrinogen decarboxylase</fullName>
    </recommendedName>
</protein>
<dbReference type="STRING" id="762968.HMPREF9441_03951"/>
<name>G5SX23_9BACT</name>
<keyword evidence="1" id="KW-1133">Transmembrane helix</keyword>
<keyword evidence="1" id="KW-0812">Transmembrane</keyword>
<keyword evidence="3" id="KW-1185">Reference proteome</keyword>
<evidence type="ECO:0000256" key="1">
    <source>
        <dbReference type="SAM" id="Phobius"/>
    </source>
</evidence>
<dbReference type="EMBL" id="AFFY01000108">
    <property type="protein sequence ID" value="EHG98212.1"/>
    <property type="molecule type" value="Genomic_DNA"/>
</dbReference>
<dbReference type="GeneID" id="93559215"/>
<accession>G5SX23</accession>
<feature type="transmembrane region" description="Helical" evidence="1">
    <location>
        <begin position="43"/>
        <end position="69"/>
    </location>
</feature>
<dbReference type="RefSeq" id="WP_008623308.1">
    <property type="nucleotide sequence ID" value="NZ_JH376668.1"/>
</dbReference>
<keyword evidence="1" id="KW-0472">Membrane</keyword>
<dbReference type="Proteomes" id="UP000003598">
    <property type="component" value="Unassembled WGS sequence"/>
</dbReference>
<evidence type="ECO:0000313" key="3">
    <source>
        <dbReference type="Proteomes" id="UP000003598"/>
    </source>
</evidence>
<evidence type="ECO:0008006" key="4">
    <source>
        <dbReference type="Google" id="ProtNLM"/>
    </source>
</evidence>
<feature type="transmembrane region" description="Helical" evidence="1">
    <location>
        <begin position="5"/>
        <end position="23"/>
    </location>
</feature>